<dbReference type="PROSITE" id="PS51379">
    <property type="entry name" value="4FE4S_FER_2"/>
    <property type="match status" value="2"/>
</dbReference>
<sequence>MKEIVVLSGKGGTGKTSVTAALAHQAAHATAGRWLLADADVDAANLALLLDAQATVAEPFVGGAVAVVDADACSGCGLCEAACRYEALICDAGGCQVDAIACEGCGACLDRCPSGALALVPQTVGTCRRSETPYGALHHAHLDPGQENSGKLVTAVKRRARAQAEAEHCAGLLIDGPPGIGCPVIAAVSGASLALLVTEPTVSGREDLARALATVTHFGVPALICINKADLYPDGAQAIEDLGAARGIATLARLPFDLSMTEALAAGRPVTVQCPEAPISQALAELWRTLQARLAEVTTDSKT</sequence>
<keyword evidence="1" id="KW-0479">Metal-binding</keyword>
<dbReference type="PANTHER" id="PTHR43534:SF1">
    <property type="entry name" value="4FE-4S CLUSTER CONTAINING PARA FAMILY ATPASE PROTEIN"/>
    <property type="match status" value="1"/>
</dbReference>
<evidence type="ECO:0000259" key="4">
    <source>
        <dbReference type="PROSITE" id="PS51379"/>
    </source>
</evidence>
<dbReference type="Pfam" id="PF00037">
    <property type="entry name" value="Fer4"/>
    <property type="match status" value="1"/>
</dbReference>
<dbReference type="OrthoDB" id="9808559at2"/>
<reference evidence="6" key="1">
    <citation type="submission" date="2016-10" db="EMBL/GenBank/DDBJ databases">
        <authorList>
            <person name="Varghese N."/>
            <person name="Submissions S."/>
        </authorList>
    </citation>
    <scope>NUCLEOTIDE SEQUENCE [LARGE SCALE GENOMIC DNA]</scope>
    <source>
        <strain evidence="6">DSM 173</strain>
    </source>
</reference>
<evidence type="ECO:0000313" key="5">
    <source>
        <dbReference type="EMBL" id="SDX54781.1"/>
    </source>
</evidence>
<proteinExistence type="predicted"/>
<evidence type="ECO:0000256" key="3">
    <source>
        <dbReference type="ARBA" id="ARBA00023014"/>
    </source>
</evidence>
<dbReference type="GO" id="GO:0051536">
    <property type="term" value="F:iron-sulfur cluster binding"/>
    <property type="evidence" value="ECO:0007669"/>
    <property type="project" value="UniProtKB-KW"/>
</dbReference>
<dbReference type="EMBL" id="FNOW01000006">
    <property type="protein sequence ID" value="SDX54781.1"/>
    <property type="molecule type" value="Genomic_DNA"/>
</dbReference>
<organism evidence="5 6">
    <name type="scientific">Allochromatium warmingii</name>
    <name type="common">Chromatium warmingii</name>
    <dbReference type="NCBI Taxonomy" id="61595"/>
    <lineage>
        <taxon>Bacteria</taxon>
        <taxon>Pseudomonadati</taxon>
        <taxon>Pseudomonadota</taxon>
        <taxon>Gammaproteobacteria</taxon>
        <taxon>Chromatiales</taxon>
        <taxon>Chromatiaceae</taxon>
        <taxon>Allochromatium</taxon>
    </lineage>
</organism>
<feature type="domain" description="4Fe-4S ferredoxin-type" evidence="4">
    <location>
        <begin position="93"/>
        <end position="122"/>
    </location>
</feature>
<dbReference type="InterPro" id="IPR027417">
    <property type="entry name" value="P-loop_NTPase"/>
</dbReference>
<accession>A0A1H3CKV0</accession>
<dbReference type="SUPFAM" id="SSF52540">
    <property type="entry name" value="P-loop containing nucleoside triphosphate hydrolases"/>
    <property type="match status" value="1"/>
</dbReference>
<dbReference type="Gene3D" id="3.30.70.20">
    <property type="match status" value="1"/>
</dbReference>
<dbReference type="STRING" id="61595.SAMN05421644_10652"/>
<evidence type="ECO:0000256" key="1">
    <source>
        <dbReference type="ARBA" id="ARBA00022723"/>
    </source>
</evidence>
<dbReference type="PROSITE" id="PS00198">
    <property type="entry name" value="4FE4S_FER_1"/>
    <property type="match status" value="1"/>
</dbReference>
<name>A0A1H3CKV0_ALLWA</name>
<dbReference type="RefSeq" id="WP_091332297.1">
    <property type="nucleotide sequence ID" value="NZ_FNOW01000006.1"/>
</dbReference>
<evidence type="ECO:0000256" key="2">
    <source>
        <dbReference type="ARBA" id="ARBA00023004"/>
    </source>
</evidence>
<dbReference type="InterPro" id="IPR017896">
    <property type="entry name" value="4Fe4S_Fe-S-bd"/>
</dbReference>
<keyword evidence="2" id="KW-0408">Iron</keyword>
<dbReference type="GO" id="GO:0046872">
    <property type="term" value="F:metal ion binding"/>
    <property type="evidence" value="ECO:0007669"/>
    <property type="project" value="UniProtKB-KW"/>
</dbReference>
<dbReference type="AlphaFoldDB" id="A0A1H3CKV0"/>
<feature type="domain" description="4Fe-4S ferredoxin-type" evidence="4">
    <location>
        <begin position="64"/>
        <end position="88"/>
    </location>
</feature>
<keyword evidence="3" id="KW-0411">Iron-sulfur</keyword>
<keyword evidence="6" id="KW-1185">Reference proteome</keyword>
<dbReference type="PANTHER" id="PTHR43534">
    <property type="entry name" value="MIND SUPERFAMILY P-LOOP ATPASE CONTAINING AN INSERTED FERREDOXIN DOMAIN"/>
    <property type="match status" value="1"/>
</dbReference>
<evidence type="ECO:0000313" key="6">
    <source>
        <dbReference type="Proteomes" id="UP000198672"/>
    </source>
</evidence>
<dbReference type="InterPro" id="IPR017900">
    <property type="entry name" value="4Fe4S_Fe_S_CS"/>
</dbReference>
<dbReference type="Gene3D" id="3.40.50.300">
    <property type="entry name" value="P-loop containing nucleotide triphosphate hydrolases"/>
    <property type="match status" value="1"/>
</dbReference>
<gene>
    <name evidence="5" type="ORF">SAMN05421644_10652</name>
</gene>
<dbReference type="Proteomes" id="UP000198672">
    <property type="component" value="Unassembled WGS sequence"/>
</dbReference>
<dbReference type="Pfam" id="PF01656">
    <property type="entry name" value="CbiA"/>
    <property type="match status" value="1"/>
</dbReference>
<protein>
    <submittedName>
        <fullName evidence="5">MinD superfamily P-loop ATPase, contains an inserted ferredoxin domain</fullName>
    </submittedName>
</protein>
<dbReference type="InterPro" id="IPR002586">
    <property type="entry name" value="CobQ/CobB/MinD/ParA_Nub-bd_dom"/>
</dbReference>